<gene>
    <name evidence="3" type="ORF">LIER_15872</name>
</gene>
<dbReference type="AlphaFoldDB" id="A0AAV3Q4W8"/>
<feature type="domain" description="Reverse transcriptase Ty1/copia-type" evidence="2">
    <location>
        <begin position="108"/>
        <end position="238"/>
    </location>
</feature>
<keyword evidence="4" id="KW-1185">Reference proteome</keyword>
<accession>A0AAV3Q4W8</accession>
<keyword evidence="3" id="KW-0675">Receptor</keyword>
<proteinExistence type="predicted"/>
<keyword evidence="3" id="KW-0812">Transmembrane</keyword>
<feature type="region of interest" description="Disordered" evidence="1">
    <location>
        <begin position="44"/>
        <end position="70"/>
    </location>
</feature>
<keyword evidence="3" id="KW-0472">Membrane</keyword>
<comment type="caution">
    <text evidence="3">The sequence shown here is derived from an EMBL/GenBank/DDBJ whole genome shotgun (WGS) entry which is preliminary data.</text>
</comment>
<sequence>MGSIDEDEEGDELACDGEAVQPSSDSLAAPRAASPVLIPAECLDEEGVGSRSATSVEWGSNEPRMGDEDNLRVDVEEMGREPRSFKEAMKFPQWHEAMKKEIEALEDNRTWSVVQLPEGKKALGTQWVYKVKYNSDASVERFKTRLVVFCNHQVEGINYNDTFAPVAKMVMVRTFLAVVAVKNWELHQMDVHNAFLHGDLSEEIYMKLPPGFNKGRPGAVCKLHKSLYELKQTPRCWFWLQR</sequence>
<dbReference type="InterPro" id="IPR013103">
    <property type="entry name" value="RVT_2"/>
</dbReference>
<dbReference type="EMBL" id="BAABME010003487">
    <property type="protein sequence ID" value="GAA0158980.1"/>
    <property type="molecule type" value="Genomic_DNA"/>
</dbReference>
<evidence type="ECO:0000313" key="3">
    <source>
        <dbReference type="EMBL" id="GAA0158980.1"/>
    </source>
</evidence>
<organism evidence="3 4">
    <name type="scientific">Lithospermum erythrorhizon</name>
    <name type="common">Purple gromwell</name>
    <name type="synonym">Lithospermum officinale var. erythrorhizon</name>
    <dbReference type="NCBI Taxonomy" id="34254"/>
    <lineage>
        <taxon>Eukaryota</taxon>
        <taxon>Viridiplantae</taxon>
        <taxon>Streptophyta</taxon>
        <taxon>Embryophyta</taxon>
        <taxon>Tracheophyta</taxon>
        <taxon>Spermatophyta</taxon>
        <taxon>Magnoliopsida</taxon>
        <taxon>eudicotyledons</taxon>
        <taxon>Gunneridae</taxon>
        <taxon>Pentapetalae</taxon>
        <taxon>asterids</taxon>
        <taxon>lamiids</taxon>
        <taxon>Boraginales</taxon>
        <taxon>Boraginaceae</taxon>
        <taxon>Boraginoideae</taxon>
        <taxon>Lithospermeae</taxon>
        <taxon>Lithospermum</taxon>
    </lineage>
</organism>
<protein>
    <submittedName>
        <fullName evidence="3">Transmembrane signal receptor</fullName>
    </submittedName>
</protein>
<dbReference type="Proteomes" id="UP001454036">
    <property type="component" value="Unassembled WGS sequence"/>
</dbReference>
<evidence type="ECO:0000256" key="1">
    <source>
        <dbReference type="SAM" id="MobiDB-lite"/>
    </source>
</evidence>
<dbReference type="Pfam" id="PF07727">
    <property type="entry name" value="RVT_2"/>
    <property type="match status" value="1"/>
</dbReference>
<evidence type="ECO:0000259" key="2">
    <source>
        <dbReference type="Pfam" id="PF07727"/>
    </source>
</evidence>
<feature type="compositionally biased region" description="Acidic residues" evidence="1">
    <location>
        <begin position="1"/>
        <end position="15"/>
    </location>
</feature>
<reference evidence="3 4" key="1">
    <citation type="submission" date="2024-01" db="EMBL/GenBank/DDBJ databases">
        <title>The complete chloroplast genome sequence of Lithospermum erythrorhizon: insights into the phylogenetic relationship among Boraginaceae species and the maternal lineages of purple gromwells.</title>
        <authorList>
            <person name="Okada T."/>
            <person name="Watanabe K."/>
        </authorList>
    </citation>
    <scope>NUCLEOTIDE SEQUENCE [LARGE SCALE GENOMIC DNA]</scope>
</reference>
<evidence type="ECO:0000313" key="4">
    <source>
        <dbReference type="Proteomes" id="UP001454036"/>
    </source>
</evidence>
<name>A0AAV3Q4W8_LITER</name>
<feature type="region of interest" description="Disordered" evidence="1">
    <location>
        <begin position="1"/>
        <end position="32"/>
    </location>
</feature>